<dbReference type="SUPFAM" id="SSF49764">
    <property type="entry name" value="HSP20-like chaperones"/>
    <property type="match status" value="1"/>
</dbReference>
<evidence type="ECO:0000259" key="4">
    <source>
        <dbReference type="PROSITE" id="PS01031"/>
    </source>
</evidence>
<dbReference type="PROSITE" id="PS01031">
    <property type="entry name" value="SHSP"/>
    <property type="match status" value="1"/>
</dbReference>
<evidence type="ECO:0000313" key="5">
    <source>
        <dbReference type="EMBL" id="OGD31134.1"/>
    </source>
</evidence>
<evidence type="ECO:0000256" key="1">
    <source>
        <dbReference type="PROSITE-ProRule" id="PRU00285"/>
    </source>
</evidence>
<dbReference type="Gene3D" id="2.60.40.790">
    <property type="match status" value="1"/>
</dbReference>
<feature type="domain" description="SHSP" evidence="4">
    <location>
        <begin position="61"/>
        <end position="173"/>
    </location>
</feature>
<dbReference type="PANTHER" id="PTHR11527">
    <property type="entry name" value="HEAT-SHOCK PROTEIN 20 FAMILY MEMBER"/>
    <property type="match status" value="1"/>
</dbReference>
<dbReference type="Proteomes" id="UP000179184">
    <property type="component" value="Unassembled WGS sequence"/>
</dbReference>
<name>A0A1F5BKI8_9BACT</name>
<dbReference type="InterPro" id="IPR002068">
    <property type="entry name" value="A-crystallin/Hsp20_dom"/>
</dbReference>
<sequence>MPKEKQSFLERLTGSIKPEPEESESVEMEVAVAKKNFVEERPREKVIVKEIPAMKKERTWMEEAEGQLTIDVYQTPSEIIIKSTIAGVKPEDLDVAITNDMVTVKGRRMKDEEVSQDDYYYQECYWGSFSRSVILPVEVEAEKSKATLRNGILTVRLPKLERIKTKKIQVQEEE</sequence>
<dbReference type="EMBL" id="MEYN01000002">
    <property type="protein sequence ID" value="OGD31134.1"/>
    <property type="molecule type" value="Genomic_DNA"/>
</dbReference>
<reference evidence="5 6" key="1">
    <citation type="journal article" date="2016" name="Nat. Commun.">
        <title>Thousands of microbial genomes shed light on interconnected biogeochemical processes in an aquifer system.</title>
        <authorList>
            <person name="Anantharaman K."/>
            <person name="Brown C.T."/>
            <person name="Hug L.A."/>
            <person name="Sharon I."/>
            <person name="Castelle C.J."/>
            <person name="Probst A.J."/>
            <person name="Thomas B.C."/>
            <person name="Singh A."/>
            <person name="Wilkins M.J."/>
            <person name="Karaoz U."/>
            <person name="Brodie E.L."/>
            <person name="Williams K.H."/>
            <person name="Hubbard S.S."/>
            <person name="Banfield J.F."/>
        </authorList>
    </citation>
    <scope>NUCLEOTIDE SEQUENCE [LARGE SCALE GENOMIC DNA]</scope>
</reference>
<evidence type="ECO:0000313" key="6">
    <source>
        <dbReference type="Proteomes" id="UP000179184"/>
    </source>
</evidence>
<dbReference type="InterPro" id="IPR031107">
    <property type="entry name" value="Small_HSP"/>
</dbReference>
<evidence type="ECO:0000256" key="3">
    <source>
        <dbReference type="SAM" id="MobiDB-lite"/>
    </source>
</evidence>
<gene>
    <name evidence="5" type="ORF">A2W60_00530</name>
</gene>
<dbReference type="CDD" id="cd06464">
    <property type="entry name" value="ACD_sHsps-like"/>
    <property type="match status" value="1"/>
</dbReference>
<evidence type="ECO:0000256" key="2">
    <source>
        <dbReference type="RuleBase" id="RU003616"/>
    </source>
</evidence>
<dbReference type="Pfam" id="PF00011">
    <property type="entry name" value="HSP20"/>
    <property type="match status" value="1"/>
</dbReference>
<organism evidence="5 6">
    <name type="scientific">Candidatus Azambacteria bacterium RIFCSPHIGHO2_02_46_12</name>
    <dbReference type="NCBI Taxonomy" id="1797295"/>
    <lineage>
        <taxon>Bacteria</taxon>
        <taxon>Candidatus Azamiibacteriota</taxon>
    </lineage>
</organism>
<comment type="caution">
    <text evidence="5">The sequence shown here is derived from an EMBL/GenBank/DDBJ whole genome shotgun (WGS) entry which is preliminary data.</text>
</comment>
<accession>A0A1F5BKI8</accession>
<comment type="similarity">
    <text evidence="1 2">Belongs to the small heat shock protein (HSP20) family.</text>
</comment>
<feature type="region of interest" description="Disordered" evidence="3">
    <location>
        <begin position="1"/>
        <end position="23"/>
    </location>
</feature>
<dbReference type="AlphaFoldDB" id="A0A1F5BKI8"/>
<proteinExistence type="inferred from homology"/>
<protein>
    <recommendedName>
        <fullName evidence="4">SHSP domain-containing protein</fullName>
    </recommendedName>
</protein>
<dbReference type="InterPro" id="IPR008978">
    <property type="entry name" value="HSP20-like_chaperone"/>
</dbReference>